<dbReference type="SUPFAM" id="SSF54427">
    <property type="entry name" value="NTF2-like"/>
    <property type="match status" value="1"/>
</dbReference>
<reference evidence="2 3" key="1">
    <citation type="submission" date="2013-08" db="EMBL/GenBank/DDBJ databases">
        <authorList>
            <person name="Weinstock G."/>
            <person name="Sodergren E."/>
            <person name="Wylie T."/>
            <person name="Fulton L."/>
            <person name="Fulton R."/>
            <person name="Fronick C."/>
            <person name="O'Laughlin M."/>
            <person name="Godfrey J."/>
            <person name="Miner T."/>
            <person name="Herter B."/>
            <person name="Appelbaum E."/>
            <person name="Cordes M."/>
            <person name="Lek S."/>
            <person name="Wollam A."/>
            <person name="Pepin K.H."/>
            <person name="Palsikar V.B."/>
            <person name="Mitreva M."/>
            <person name="Wilson R.K."/>
        </authorList>
    </citation>
    <scope>NUCLEOTIDE SEQUENCE [LARGE SCALE GENOMIC DNA]</scope>
    <source>
        <strain evidence="2 3">ATCC 12856</strain>
    </source>
</reference>
<name>U1XBF0_ANEAE</name>
<dbReference type="Pfam" id="PF14534">
    <property type="entry name" value="DUF4440"/>
    <property type="match status" value="1"/>
</dbReference>
<evidence type="ECO:0000259" key="1">
    <source>
        <dbReference type="Pfam" id="PF14534"/>
    </source>
</evidence>
<evidence type="ECO:0000313" key="2">
    <source>
        <dbReference type="EMBL" id="ERI11873.1"/>
    </source>
</evidence>
<dbReference type="PATRIC" id="fig|649747.3.peg.19"/>
<keyword evidence="3" id="KW-1185">Reference proteome</keyword>
<accession>U1XBF0</accession>
<dbReference type="eggNOG" id="COG4994">
    <property type="taxonomic scope" value="Bacteria"/>
</dbReference>
<dbReference type="HOGENOM" id="CLU_119560_2_0_9"/>
<comment type="caution">
    <text evidence="2">The sequence shown here is derived from an EMBL/GenBank/DDBJ whole genome shotgun (WGS) entry which is preliminary data.</text>
</comment>
<proteinExistence type="predicted"/>
<organism evidence="2 3">
    <name type="scientific">Aneurinibacillus aneurinilyticus ATCC 12856</name>
    <dbReference type="NCBI Taxonomy" id="649747"/>
    <lineage>
        <taxon>Bacteria</taxon>
        <taxon>Bacillati</taxon>
        <taxon>Bacillota</taxon>
        <taxon>Bacilli</taxon>
        <taxon>Bacillales</taxon>
        <taxon>Paenibacillaceae</taxon>
        <taxon>Aneurinibacillus group</taxon>
        <taxon>Aneurinibacillus</taxon>
    </lineage>
</organism>
<protein>
    <recommendedName>
        <fullName evidence="1">DUF4440 domain-containing protein</fullName>
    </recommendedName>
</protein>
<dbReference type="InterPro" id="IPR032710">
    <property type="entry name" value="NTF2-like_dom_sf"/>
</dbReference>
<dbReference type="InterPro" id="IPR027843">
    <property type="entry name" value="DUF4440"/>
</dbReference>
<feature type="domain" description="DUF4440" evidence="1">
    <location>
        <begin position="16"/>
        <end position="115"/>
    </location>
</feature>
<sequence length="125" mass="14659">MEMRNMDKTVNLKKYIKGLEEKLLRPEVRTNPEKLNELLADEFFEYGSSGNIFSKNDCIDAVKIGGTFKMTLHNFNMHTLADDVVLATFQINDETRNRHTLRSSIWKYKNGRWQLFFHQGTITNV</sequence>
<dbReference type="STRING" id="649747.HMPREF0083_00021"/>
<gene>
    <name evidence="2" type="ORF">HMPREF0083_00021</name>
</gene>
<dbReference type="AlphaFoldDB" id="U1XBF0"/>
<evidence type="ECO:0000313" key="3">
    <source>
        <dbReference type="Proteomes" id="UP000016511"/>
    </source>
</evidence>
<dbReference type="Gene3D" id="3.10.450.50">
    <property type="match status" value="1"/>
</dbReference>
<dbReference type="Proteomes" id="UP000016511">
    <property type="component" value="Unassembled WGS sequence"/>
</dbReference>
<dbReference type="EMBL" id="AWSJ01000002">
    <property type="protein sequence ID" value="ERI11873.1"/>
    <property type="molecule type" value="Genomic_DNA"/>
</dbReference>